<dbReference type="PROSITE" id="PS00237">
    <property type="entry name" value="G_PROTEIN_RECEP_F1_1"/>
    <property type="match status" value="1"/>
</dbReference>
<evidence type="ECO:0000256" key="10">
    <source>
        <dbReference type="ARBA" id="ARBA00023157"/>
    </source>
</evidence>
<dbReference type="EMBL" id="AP028909">
    <property type="protein sequence ID" value="BES87196.1"/>
    <property type="molecule type" value="Genomic_DNA"/>
</dbReference>
<dbReference type="SUPFAM" id="SSF81321">
    <property type="entry name" value="Family A G protein-coupled receptor-like"/>
    <property type="match status" value="1"/>
</dbReference>
<dbReference type="InterPro" id="IPR001760">
    <property type="entry name" value="Opsin"/>
</dbReference>
<keyword evidence="5 15" id="KW-0681">Retinal protein</keyword>
<dbReference type="InterPro" id="IPR050125">
    <property type="entry name" value="GPCR_opsins"/>
</dbReference>
<evidence type="ECO:0000256" key="15">
    <source>
        <dbReference type="RuleBase" id="RU004951"/>
    </source>
</evidence>
<keyword evidence="10" id="KW-1015">Disulfide bond</keyword>
<feature type="transmembrane region" description="Helical" evidence="15">
    <location>
        <begin position="142"/>
        <end position="162"/>
    </location>
</feature>
<comment type="subcellular location">
    <subcellularLocation>
        <location evidence="1 15">Membrane</location>
        <topology evidence="1 15">Multi-pass membrane protein</topology>
    </subcellularLocation>
</comment>
<evidence type="ECO:0000256" key="8">
    <source>
        <dbReference type="ARBA" id="ARBA00023040"/>
    </source>
</evidence>
<evidence type="ECO:0000256" key="5">
    <source>
        <dbReference type="ARBA" id="ARBA00022925"/>
    </source>
</evidence>
<sequence length="410" mass="46274">MEIPDDSFFTNDTAWPPFHHAAKSVYYLLGTFLAIVGVTGIVGNALVIVVFTRFKRLKGPFSILILNLALGDLLTSILHIMVVVSSFKGKWAFSRTGCVFYAFGVGFSGTMSIFTLAAISVERYLVIIARPMSRWKMTAAAAKRLCVSSWLYCSCLTLPPVFGWSKYTVEGVLTSCSWDYMTRSWDNTLFYLYLLGFGFFFPMSVILYCYTFIISAVLAHAREMSSVNMTLGGVLSRYRVNVDARTSAFKTSETILMLIIFFFLSWTPYAIVTMIGHFGPEGVLTPYVCAFPAFCAKASVVCNPIIYGWTHPHFKTSVKLFFSTWRTDLPTVECSNRVNTQRSHSTQSNHELHFRCYTTKQINNANHQEPDTLPNRITCSTECFDRPASANETRHTMTSIHLKRVRECSV</sequence>
<keyword evidence="12" id="KW-0325">Glycoprotein</keyword>
<evidence type="ECO:0000313" key="17">
    <source>
        <dbReference type="EMBL" id="BES87196.1"/>
    </source>
</evidence>
<feature type="transmembrane region" description="Helical" evidence="15">
    <location>
        <begin position="63"/>
        <end position="87"/>
    </location>
</feature>
<evidence type="ECO:0000256" key="3">
    <source>
        <dbReference type="ARBA" id="ARBA00022606"/>
    </source>
</evidence>
<evidence type="ECO:0000256" key="1">
    <source>
        <dbReference type="ARBA" id="ARBA00004141"/>
    </source>
</evidence>
<keyword evidence="2 15" id="KW-0600">Photoreceptor protein</keyword>
<feature type="transmembrane region" description="Helical" evidence="15">
    <location>
        <begin position="190"/>
        <end position="219"/>
    </location>
</feature>
<dbReference type="Pfam" id="PF00001">
    <property type="entry name" value="7tm_1"/>
    <property type="match status" value="1"/>
</dbReference>
<keyword evidence="8 15" id="KW-0297">G-protein coupled receptor</keyword>
<evidence type="ECO:0000256" key="9">
    <source>
        <dbReference type="ARBA" id="ARBA00023136"/>
    </source>
</evidence>
<keyword evidence="7 15" id="KW-0157">Chromophore</keyword>
<keyword evidence="18" id="KW-1185">Reference proteome</keyword>
<dbReference type="InterPro" id="IPR000276">
    <property type="entry name" value="GPCR_Rhodpsn"/>
</dbReference>
<feature type="transmembrane region" description="Helical" evidence="15">
    <location>
        <begin position="255"/>
        <end position="278"/>
    </location>
</feature>
<dbReference type="Proteomes" id="UP001307889">
    <property type="component" value="Chromosome 1"/>
</dbReference>
<gene>
    <name evidence="17" type="ORF">NTJ_00001</name>
</gene>
<evidence type="ECO:0000256" key="14">
    <source>
        <dbReference type="ARBA" id="ARBA00023305"/>
    </source>
</evidence>
<keyword evidence="14" id="KW-0844">Vision</keyword>
<dbReference type="PRINTS" id="PR00238">
    <property type="entry name" value="OPSIN"/>
</dbReference>
<organism evidence="17 18">
    <name type="scientific">Nesidiocoris tenuis</name>
    <dbReference type="NCBI Taxonomy" id="355587"/>
    <lineage>
        <taxon>Eukaryota</taxon>
        <taxon>Metazoa</taxon>
        <taxon>Ecdysozoa</taxon>
        <taxon>Arthropoda</taxon>
        <taxon>Hexapoda</taxon>
        <taxon>Insecta</taxon>
        <taxon>Pterygota</taxon>
        <taxon>Neoptera</taxon>
        <taxon>Paraneoptera</taxon>
        <taxon>Hemiptera</taxon>
        <taxon>Heteroptera</taxon>
        <taxon>Panheteroptera</taxon>
        <taxon>Cimicomorpha</taxon>
        <taxon>Miridae</taxon>
        <taxon>Dicyphina</taxon>
        <taxon>Nesidiocoris</taxon>
    </lineage>
</organism>
<feature type="transmembrane region" description="Helical" evidence="15">
    <location>
        <begin position="25"/>
        <end position="51"/>
    </location>
</feature>
<name>A0ABN7A8H4_9HEMI</name>
<dbReference type="Gene3D" id="1.20.1070.10">
    <property type="entry name" value="Rhodopsin 7-helix transmembrane proteins"/>
    <property type="match status" value="1"/>
</dbReference>
<keyword evidence="3 15" id="KW-0716">Sensory transduction</keyword>
<evidence type="ECO:0000256" key="2">
    <source>
        <dbReference type="ARBA" id="ARBA00022543"/>
    </source>
</evidence>
<comment type="similarity">
    <text evidence="15">Belongs to the G-protein coupled receptor 1 family. Opsin subfamily.</text>
</comment>
<feature type="domain" description="G-protein coupled receptors family 1 profile" evidence="16">
    <location>
        <begin position="43"/>
        <end position="307"/>
    </location>
</feature>
<keyword evidence="9 15" id="KW-0472">Membrane</keyword>
<feature type="transmembrane region" description="Helical" evidence="15">
    <location>
        <begin position="99"/>
        <end position="121"/>
    </location>
</feature>
<evidence type="ECO:0000259" key="16">
    <source>
        <dbReference type="PROSITE" id="PS50262"/>
    </source>
</evidence>
<evidence type="ECO:0000256" key="4">
    <source>
        <dbReference type="ARBA" id="ARBA00022692"/>
    </source>
</evidence>
<evidence type="ECO:0000256" key="12">
    <source>
        <dbReference type="ARBA" id="ARBA00023180"/>
    </source>
</evidence>
<dbReference type="PROSITE" id="PS50262">
    <property type="entry name" value="G_PROTEIN_RECEP_F1_2"/>
    <property type="match status" value="1"/>
</dbReference>
<keyword evidence="6 15" id="KW-1133">Transmembrane helix</keyword>
<evidence type="ECO:0000256" key="6">
    <source>
        <dbReference type="ARBA" id="ARBA00022989"/>
    </source>
</evidence>
<accession>A0ABN7A8H4</accession>
<dbReference type="PRINTS" id="PR00237">
    <property type="entry name" value="GPCRRHODOPSN"/>
</dbReference>
<protein>
    <submittedName>
        <fullName evidence="17">7 transmembrane receptor (Rhodopsin family)</fullName>
    </submittedName>
</protein>
<reference evidence="17 18" key="1">
    <citation type="submission" date="2023-09" db="EMBL/GenBank/DDBJ databases">
        <title>Nesidiocoris tenuis whole genome shotgun sequence.</title>
        <authorList>
            <person name="Shibata T."/>
            <person name="Shimoda M."/>
            <person name="Kobayashi T."/>
            <person name="Uehara T."/>
        </authorList>
    </citation>
    <scope>NUCLEOTIDE SEQUENCE [LARGE SCALE GENOMIC DNA]</scope>
    <source>
        <strain evidence="17 18">Japan</strain>
    </source>
</reference>
<keyword evidence="4 15" id="KW-0812">Transmembrane</keyword>
<keyword evidence="11 15" id="KW-0675">Receptor</keyword>
<evidence type="ECO:0000256" key="7">
    <source>
        <dbReference type="ARBA" id="ARBA00022991"/>
    </source>
</evidence>
<evidence type="ECO:0000313" key="18">
    <source>
        <dbReference type="Proteomes" id="UP001307889"/>
    </source>
</evidence>
<evidence type="ECO:0000256" key="11">
    <source>
        <dbReference type="ARBA" id="ARBA00023170"/>
    </source>
</evidence>
<feature type="transmembrane region" description="Helical" evidence="15">
    <location>
        <begin position="284"/>
        <end position="309"/>
    </location>
</feature>
<proteinExistence type="inferred from homology"/>
<dbReference type="PANTHER" id="PTHR24240">
    <property type="entry name" value="OPSIN"/>
    <property type="match status" value="1"/>
</dbReference>
<evidence type="ECO:0000256" key="13">
    <source>
        <dbReference type="ARBA" id="ARBA00023224"/>
    </source>
</evidence>
<dbReference type="InterPro" id="IPR017452">
    <property type="entry name" value="GPCR_Rhodpsn_7TM"/>
</dbReference>
<dbReference type="SMART" id="SM01381">
    <property type="entry name" value="7TM_GPCR_Srsx"/>
    <property type="match status" value="1"/>
</dbReference>
<keyword evidence="13 15" id="KW-0807">Transducer</keyword>